<keyword evidence="4" id="KW-1003">Cell membrane</keyword>
<reference evidence="13" key="1">
    <citation type="submission" date="2021-01" db="EMBL/GenBank/DDBJ databases">
        <title>Genome public.</title>
        <authorList>
            <person name="Liu C."/>
            <person name="Sun Q."/>
        </authorList>
    </citation>
    <scope>NUCLEOTIDE SEQUENCE</scope>
    <source>
        <strain evidence="13">YIM B02565</strain>
    </source>
</reference>
<feature type="transmembrane region" description="Helical" evidence="11">
    <location>
        <begin position="159"/>
        <end position="179"/>
    </location>
</feature>
<dbReference type="CDD" id="cd16015">
    <property type="entry name" value="LTA_synthase"/>
    <property type="match status" value="1"/>
</dbReference>
<dbReference type="AlphaFoldDB" id="A0A937K378"/>
<dbReference type="InterPro" id="IPR000917">
    <property type="entry name" value="Sulfatase_N"/>
</dbReference>
<sequence length="605" mass="68912">MNNRKFIKYIDVFAIITYILLVIKSDIYLAMIRTNGSASIDFKLMYFGKPDILAHLVFPLIVVSFSYLFKGKGKIGYNLIINTLISIFFIADIWYYRSNGTFLSISNILYPSTFNPLHKNLFNFKPVDLIFVIDIFISIILIIKTNVFKKTYEVSRSIIAFIVLFLLGVGYTSYAHYAIDVADKTKGEKMLFRTCWAPFQSMSNMSPLGYHAYDIYEYLVLNRTEKLSDSDKTQIANWFEYNNENLPDNKYKGMLQGKNLIAIQVESLENFVIGQKAYGQEITPNLNRLLSNSLYFSGVHEQNNSGTSSDADFMINTSVFPIREGATFFRYPQREYTTLAELLKDKGYNSLSTHPEVAGNWNWAPVHQGSLKFDKTLDITSYNVDEVIGLGLSDQSYLNQVADKLTALKQPFYGYMVTLTSHGPFDIPDNKKLLKLPEEFDKTILGSYFQSVRYTDEAIGNFIKKLDSEGVLKNSVIMIYGDHTGVHKFYPDKLKDVKFEGNWWQPNDMKIPYIIYNPSINGEEFKVNGGGVDILPTISYLLGVDRKEFGSTSMGRVLVNTNRDATVLNSGEIIGTPKDAKEEQHLKETLDVANKVVLGNYFSKK</sequence>
<dbReference type="InterPro" id="IPR012160">
    <property type="entry name" value="LtaS-like"/>
</dbReference>
<keyword evidence="7 11" id="KW-0472">Membrane</keyword>
<dbReference type="GO" id="GO:0005886">
    <property type="term" value="C:plasma membrane"/>
    <property type="evidence" value="ECO:0007669"/>
    <property type="project" value="UniProtKB-SubCell"/>
</dbReference>
<dbReference type="PANTHER" id="PTHR47371:SF3">
    <property type="entry name" value="PHOSPHOGLYCEROL TRANSFERASE I"/>
    <property type="match status" value="1"/>
</dbReference>
<dbReference type="InterPro" id="IPR050448">
    <property type="entry name" value="OpgB/LTA_synthase_biosynth"/>
</dbReference>
<name>A0A937K378_9CLOT</name>
<evidence type="ECO:0000256" key="2">
    <source>
        <dbReference type="ARBA" id="ARBA00004936"/>
    </source>
</evidence>
<keyword evidence="6 11" id="KW-1133">Transmembrane helix</keyword>
<comment type="pathway">
    <text evidence="2">Cell wall biogenesis; lipoteichoic acid biosynthesis.</text>
</comment>
<feature type="active site" evidence="8">
    <location>
        <position position="308"/>
    </location>
</feature>
<evidence type="ECO:0000313" key="14">
    <source>
        <dbReference type="Proteomes" id="UP000623681"/>
    </source>
</evidence>
<evidence type="ECO:0000256" key="3">
    <source>
        <dbReference type="ARBA" id="ARBA00009983"/>
    </source>
</evidence>
<keyword evidence="5 11" id="KW-0812">Transmembrane</keyword>
<feature type="binding site" evidence="10">
    <location>
        <position position="483"/>
    </location>
    <ligand>
        <name>Mn(2+)</name>
        <dbReference type="ChEBI" id="CHEBI:29035"/>
    </ligand>
</feature>
<evidence type="ECO:0000256" key="10">
    <source>
        <dbReference type="PIRSR" id="PIRSR005091-3"/>
    </source>
</evidence>
<dbReference type="Gene3D" id="3.40.720.10">
    <property type="entry name" value="Alkaline Phosphatase, subunit A"/>
    <property type="match status" value="1"/>
</dbReference>
<feature type="transmembrane region" description="Helical" evidence="11">
    <location>
        <begin position="52"/>
        <end position="69"/>
    </location>
</feature>
<evidence type="ECO:0000313" key="13">
    <source>
        <dbReference type="EMBL" id="MBL4930208.1"/>
    </source>
</evidence>
<feature type="transmembrane region" description="Helical" evidence="11">
    <location>
        <begin position="129"/>
        <end position="147"/>
    </location>
</feature>
<feature type="binding site" evidence="10">
    <location>
        <position position="482"/>
    </location>
    <ligand>
        <name>Mn(2+)</name>
        <dbReference type="ChEBI" id="CHEBI:29035"/>
    </ligand>
</feature>
<evidence type="ECO:0000256" key="1">
    <source>
        <dbReference type="ARBA" id="ARBA00004651"/>
    </source>
</evidence>
<evidence type="ECO:0000259" key="12">
    <source>
        <dbReference type="Pfam" id="PF00884"/>
    </source>
</evidence>
<comment type="similarity">
    <text evidence="3">Belongs to the LTA synthase family.</text>
</comment>
<feature type="binding site" evidence="9">
    <location>
        <position position="422"/>
    </location>
    <ligand>
        <name>substrate</name>
    </ligand>
</feature>
<keyword evidence="9" id="KW-0464">Manganese</keyword>
<keyword evidence="9" id="KW-0479">Metal-binding</keyword>
<evidence type="ECO:0000256" key="5">
    <source>
        <dbReference type="ARBA" id="ARBA00022692"/>
    </source>
</evidence>
<protein>
    <submittedName>
        <fullName evidence="13">LTA synthase family protein</fullName>
    </submittedName>
</protein>
<evidence type="ECO:0000256" key="6">
    <source>
        <dbReference type="ARBA" id="ARBA00022989"/>
    </source>
</evidence>
<evidence type="ECO:0000256" key="7">
    <source>
        <dbReference type="ARBA" id="ARBA00023136"/>
    </source>
</evidence>
<dbReference type="SUPFAM" id="SSF53649">
    <property type="entry name" value="Alkaline phosphatase-like"/>
    <property type="match status" value="1"/>
</dbReference>
<keyword evidence="14" id="KW-1185">Reference proteome</keyword>
<proteinExistence type="inferred from homology"/>
<comment type="caution">
    <text evidence="13">The sequence shown here is derived from an EMBL/GenBank/DDBJ whole genome shotgun (WGS) entry which is preliminary data.</text>
</comment>
<feature type="transmembrane region" description="Helical" evidence="11">
    <location>
        <begin position="12"/>
        <end position="32"/>
    </location>
</feature>
<evidence type="ECO:0000256" key="11">
    <source>
        <dbReference type="SAM" id="Phobius"/>
    </source>
</evidence>
<accession>A0A937K378</accession>
<comment type="subcellular location">
    <subcellularLocation>
        <location evidence="1">Cell membrane</location>
        <topology evidence="1">Multi-pass membrane protein</topology>
    </subcellularLocation>
</comment>
<evidence type="ECO:0000256" key="9">
    <source>
        <dbReference type="PIRSR" id="PIRSR005091-2"/>
    </source>
</evidence>
<dbReference type="Pfam" id="PF00884">
    <property type="entry name" value="Sulfatase"/>
    <property type="match status" value="1"/>
</dbReference>
<feature type="binding site" evidence="10">
    <location>
        <position position="266"/>
    </location>
    <ligand>
        <name>Mn(2+)</name>
        <dbReference type="ChEBI" id="CHEBI:29035"/>
    </ligand>
</feature>
<evidence type="ECO:0000256" key="4">
    <source>
        <dbReference type="ARBA" id="ARBA00022475"/>
    </source>
</evidence>
<dbReference type="Gene3D" id="3.30.1120.170">
    <property type="match status" value="1"/>
</dbReference>
<feature type="transmembrane region" description="Helical" evidence="11">
    <location>
        <begin position="76"/>
        <end position="96"/>
    </location>
</feature>
<dbReference type="GO" id="GO:0046872">
    <property type="term" value="F:metal ion binding"/>
    <property type="evidence" value="ECO:0007669"/>
    <property type="project" value="UniProtKB-KW"/>
</dbReference>
<evidence type="ECO:0000256" key="8">
    <source>
        <dbReference type="PIRSR" id="PIRSR005091-1"/>
    </source>
</evidence>
<gene>
    <name evidence="13" type="ORF">JK634_00075</name>
</gene>
<dbReference type="EMBL" id="JAESWA010000001">
    <property type="protein sequence ID" value="MBL4930208.1"/>
    <property type="molecule type" value="Genomic_DNA"/>
</dbReference>
<feature type="domain" description="Sulfatase N-terminal" evidence="12">
    <location>
        <begin position="258"/>
        <end position="544"/>
    </location>
</feature>
<dbReference type="RefSeq" id="WP_202765595.1">
    <property type="nucleotide sequence ID" value="NZ_JAESWA010000001.1"/>
</dbReference>
<organism evidence="13 14">
    <name type="scientific">Clostridium paridis</name>
    <dbReference type="NCBI Taxonomy" id="2803863"/>
    <lineage>
        <taxon>Bacteria</taxon>
        <taxon>Bacillati</taxon>
        <taxon>Bacillota</taxon>
        <taxon>Clostridia</taxon>
        <taxon>Eubacteriales</taxon>
        <taxon>Clostridiaceae</taxon>
        <taxon>Clostridium</taxon>
    </lineage>
</organism>
<dbReference type="InterPro" id="IPR017850">
    <property type="entry name" value="Alkaline_phosphatase_core_sf"/>
</dbReference>
<dbReference type="Proteomes" id="UP000623681">
    <property type="component" value="Unassembled WGS sequence"/>
</dbReference>
<dbReference type="PANTHER" id="PTHR47371">
    <property type="entry name" value="LIPOTEICHOIC ACID SYNTHASE"/>
    <property type="match status" value="1"/>
</dbReference>
<dbReference type="PIRSF" id="PIRSF005091">
    <property type="entry name" value="Mmb_sulf_HI1246"/>
    <property type="match status" value="1"/>
</dbReference>